<dbReference type="InterPro" id="IPR050090">
    <property type="entry name" value="Tyrosine_recombinase_XerCD"/>
</dbReference>
<feature type="domain" description="Tyr recombinase" evidence="5">
    <location>
        <begin position="191"/>
        <end position="384"/>
    </location>
</feature>
<dbReference type="InterPro" id="IPR010998">
    <property type="entry name" value="Integrase_recombinase_N"/>
</dbReference>
<evidence type="ECO:0000256" key="3">
    <source>
        <dbReference type="ARBA" id="ARBA00023125"/>
    </source>
</evidence>
<comment type="similarity">
    <text evidence="1">Belongs to the 'phage' integrase family.</text>
</comment>
<protein>
    <submittedName>
        <fullName evidence="7">Unannotated protein</fullName>
    </submittedName>
</protein>
<sequence>MSVERRSKASGVTYVVRWRENGRQRAKTFLRRADAQAWDVELRRRRELGPLAVQQLTNRSQTLNEFIEDHWVPEHGVTLEKSTRRTYADLYRLYIEPPLGDVPLQNITVSEVRKWQSELQAERNASPDLVGKCRTVLSSVLRHALEAEAVAGNPVGAVKAPKREYKDAVDPLAPATVEAVRGVLLGSMATDVPECTRHGARVSAYVVPDERTPASRLQDALVVSLIAYAGLRPGELRALRWSDVRERTILVDRAADDDGTDKDTKSRARRTIKLIDPLAADLEEYRQALGGPGRRTRVLTGSPEAWRRGDWHNWRAVRWRQACKRADVEPTPRPYDLRHSFASLLLAEGQTVHYVASQLGHSPKLTLDTYGHLFAEFADRARIDPVAEIMKARGG</sequence>
<dbReference type="InterPro" id="IPR013762">
    <property type="entry name" value="Integrase-like_cat_sf"/>
</dbReference>
<dbReference type="Gene3D" id="1.10.443.10">
    <property type="entry name" value="Intergrase catalytic core"/>
    <property type="match status" value="1"/>
</dbReference>
<dbReference type="PANTHER" id="PTHR30349">
    <property type="entry name" value="PHAGE INTEGRASE-RELATED"/>
    <property type="match status" value="1"/>
</dbReference>
<dbReference type="Pfam" id="PF14659">
    <property type="entry name" value="Phage_int_SAM_3"/>
    <property type="match status" value="1"/>
</dbReference>
<dbReference type="GO" id="GO:0006310">
    <property type="term" value="P:DNA recombination"/>
    <property type="evidence" value="ECO:0007669"/>
    <property type="project" value="UniProtKB-KW"/>
</dbReference>
<dbReference type="GO" id="GO:0003677">
    <property type="term" value="F:DNA binding"/>
    <property type="evidence" value="ECO:0007669"/>
    <property type="project" value="UniProtKB-KW"/>
</dbReference>
<gene>
    <name evidence="7" type="ORF">UFOPK3564_01879</name>
</gene>
<dbReference type="PROSITE" id="PS51900">
    <property type="entry name" value="CB"/>
    <property type="match status" value="1"/>
</dbReference>
<dbReference type="Gene3D" id="1.10.150.130">
    <property type="match status" value="1"/>
</dbReference>
<feature type="domain" description="Core-binding (CB)" evidence="6">
    <location>
        <begin position="57"/>
        <end position="145"/>
    </location>
</feature>
<organism evidence="7">
    <name type="scientific">freshwater metagenome</name>
    <dbReference type="NCBI Taxonomy" id="449393"/>
    <lineage>
        <taxon>unclassified sequences</taxon>
        <taxon>metagenomes</taxon>
        <taxon>ecological metagenomes</taxon>
    </lineage>
</organism>
<name>A0A6J7HX89_9ZZZZ</name>
<dbReference type="AlphaFoldDB" id="A0A6J7HX89"/>
<dbReference type="InterPro" id="IPR002104">
    <property type="entry name" value="Integrase_catalytic"/>
</dbReference>
<evidence type="ECO:0000259" key="5">
    <source>
        <dbReference type="PROSITE" id="PS51898"/>
    </source>
</evidence>
<evidence type="ECO:0000313" key="7">
    <source>
        <dbReference type="EMBL" id="CAB4921890.1"/>
    </source>
</evidence>
<dbReference type="EMBL" id="CAFBMK010000110">
    <property type="protein sequence ID" value="CAB4921890.1"/>
    <property type="molecule type" value="Genomic_DNA"/>
</dbReference>
<keyword evidence="3" id="KW-0238">DNA-binding</keyword>
<evidence type="ECO:0000256" key="1">
    <source>
        <dbReference type="ARBA" id="ARBA00008857"/>
    </source>
</evidence>
<dbReference type="InterPro" id="IPR044068">
    <property type="entry name" value="CB"/>
</dbReference>
<dbReference type="PANTHER" id="PTHR30349:SF64">
    <property type="entry name" value="PROPHAGE INTEGRASE INTD-RELATED"/>
    <property type="match status" value="1"/>
</dbReference>
<dbReference type="GO" id="GO:0015074">
    <property type="term" value="P:DNA integration"/>
    <property type="evidence" value="ECO:0007669"/>
    <property type="project" value="UniProtKB-KW"/>
</dbReference>
<keyword evidence="4" id="KW-0233">DNA recombination</keyword>
<evidence type="ECO:0000256" key="4">
    <source>
        <dbReference type="ARBA" id="ARBA00023172"/>
    </source>
</evidence>
<dbReference type="CDD" id="cd01189">
    <property type="entry name" value="INT_ICEBs1_C_like"/>
    <property type="match status" value="1"/>
</dbReference>
<accession>A0A6J7HX89</accession>
<reference evidence="7" key="1">
    <citation type="submission" date="2020-05" db="EMBL/GenBank/DDBJ databases">
        <authorList>
            <person name="Chiriac C."/>
            <person name="Salcher M."/>
            <person name="Ghai R."/>
            <person name="Kavagutti S V."/>
        </authorList>
    </citation>
    <scope>NUCLEOTIDE SEQUENCE</scope>
</reference>
<proteinExistence type="inferred from homology"/>
<dbReference type="SUPFAM" id="SSF56349">
    <property type="entry name" value="DNA breaking-rejoining enzymes"/>
    <property type="match status" value="1"/>
</dbReference>
<evidence type="ECO:0000256" key="2">
    <source>
        <dbReference type="ARBA" id="ARBA00022908"/>
    </source>
</evidence>
<evidence type="ECO:0000259" key="6">
    <source>
        <dbReference type="PROSITE" id="PS51900"/>
    </source>
</evidence>
<dbReference type="Pfam" id="PF00589">
    <property type="entry name" value="Phage_integrase"/>
    <property type="match status" value="1"/>
</dbReference>
<dbReference type="InterPro" id="IPR004107">
    <property type="entry name" value="Integrase_SAM-like_N"/>
</dbReference>
<dbReference type="InterPro" id="IPR011010">
    <property type="entry name" value="DNA_brk_join_enz"/>
</dbReference>
<keyword evidence="2" id="KW-0229">DNA integration</keyword>
<dbReference type="PROSITE" id="PS51898">
    <property type="entry name" value="TYR_RECOMBINASE"/>
    <property type="match status" value="1"/>
</dbReference>